<sequence>MGRRLRLGKGKSPSSTTSSTGTSTSTSCSSYGWIKVLIGLVGAVVSISQLILLEGNKAAVSTSSSAIIDTTSATATQEKLPSPVLPSSVAMKPTKGIPRVLAIVFPQYHQDPLNDRLWGPGFTDWDNLRAAPLRNRLGFEIPRPLHSHYYDLTNATVRKWQGQIARQCGVDGFVFHHYWFYDKEEEQQPVLSAPLLAMLQDGQPDIPFFLNWCDSSWVDTWLGVTKKHTNNKQGDTVLQTQYFPDENNDDDAIVAHYQWLRQFFHHPNYIKVAGQPVFMIHQRKPSSYPILKRLRDLAVADGFPSLYFIMGMSFTHAQLFPSGLSQGQRRDRYPKYLVNKTVAYPYPLDWMERQVLQVPQWCSIDNEQRIDTELPGILTSFDNTPRRDLESAHLWSADEPDRVVQRFSQSLTAAIYYQTCCCLHDNDDNDNSDNDSFVLINSMNEWAEGMSLEPSTVFGWRLLEAVQRAKADVIQGGCNARTT</sequence>
<dbReference type="Pfam" id="PF14307">
    <property type="entry name" value="Glyco_tran_WbsX"/>
    <property type="match status" value="1"/>
</dbReference>
<dbReference type="PROSITE" id="PS51257">
    <property type="entry name" value="PROKAR_LIPOPROTEIN"/>
    <property type="match status" value="1"/>
</dbReference>
<dbReference type="PANTHER" id="PTHR41244:SF1">
    <property type="entry name" value="GLYCOSYLTRANSFERASE"/>
    <property type="match status" value="1"/>
</dbReference>
<comment type="caution">
    <text evidence="2">The sequence shown here is derived from an EMBL/GenBank/DDBJ whole genome shotgun (WGS) entry which is preliminary data.</text>
</comment>
<dbReference type="OrthoDB" id="39076at2759"/>
<evidence type="ECO:0000313" key="3">
    <source>
        <dbReference type="Proteomes" id="UP001153069"/>
    </source>
</evidence>
<protein>
    <submittedName>
        <fullName evidence="2">Glycosyltransferase</fullName>
    </submittedName>
</protein>
<keyword evidence="3" id="KW-1185">Reference proteome</keyword>
<feature type="compositionally biased region" description="Low complexity" evidence="1">
    <location>
        <begin position="12"/>
        <end position="28"/>
    </location>
</feature>
<accession>A0A9N8EMT4</accession>
<dbReference type="InterPro" id="IPR032719">
    <property type="entry name" value="WbsX"/>
</dbReference>
<proteinExistence type="predicted"/>
<dbReference type="Proteomes" id="UP001153069">
    <property type="component" value="Unassembled WGS sequence"/>
</dbReference>
<dbReference type="EMBL" id="CAICTM010001566">
    <property type="protein sequence ID" value="CAB9524677.1"/>
    <property type="molecule type" value="Genomic_DNA"/>
</dbReference>
<dbReference type="AlphaFoldDB" id="A0A9N8EMT4"/>
<gene>
    <name evidence="2" type="ORF">SEMRO_1568_G283040.1</name>
</gene>
<dbReference type="PANTHER" id="PTHR41244">
    <property type="entry name" value="RHAMNAN SYNTHESIS F"/>
    <property type="match status" value="1"/>
</dbReference>
<evidence type="ECO:0000313" key="2">
    <source>
        <dbReference type="EMBL" id="CAB9524677.1"/>
    </source>
</evidence>
<name>A0A9N8EMT4_9STRA</name>
<reference evidence="2" key="1">
    <citation type="submission" date="2020-06" db="EMBL/GenBank/DDBJ databases">
        <authorList>
            <consortium name="Plant Systems Biology data submission"/>
        </authorList>
    </citation>
    <scope>NUCLEOTIDE SEQUENCE</scope>
    <source>
        <strain evidence="2">D6</strain>
    </source>
</reference>
<evidence type="ECO:0000256" key="1">
    <source>
        <dbReference type="SAM" id="MobiDB-lite"/>
    </source>
</evidence>
<dbReference type="Gene3D" id="3.20.20.80">
    <property type="entry name" value="Glycosidases"/>
    <property type="match status" value="1"/>
</dbReference>
<feature type="region of interest" description="Disordered" evidence="1">
    <location>
        <begin position="1"/>
        <end position="28"/>
    </location>
</feature>
<organism evidence="2 3">
    <name type="scientific">Seminavis robusta</name>
    <dbReference type="NCBI Taxonomy" id="568900"/>
    <lineage>
        <taxon>Eukaryota</taxon>
        <taxon>Sar</taxon>
        <taxon>Stramenopiles</taxon>
        <taxon>Ochrophyta</taxon>
        <taxon>Bacillariophyta</taxon>
        <taxon>Bacillariophyceae</taxon>
        <taxon>Bacillariophycidae</taxon>
        <taxon>Naviculales</taxon>
        <taxon>Naviculaceae</taxon>
        <taxon>Seminavis</taxon>
    </lineage>
</organism>